<evidence type="ECO:0000313" key="3">
    <source>
        <dbReference type="EMBL" id="MBB2157702.1"/>
    </source>
</evidence>
<dbReference type="GO" id="GO:0006313">
    <property type="term" value="P:DNA transposition"/>
    <property type="evidence" value="ECO:0007669"/>
    <property type="project" value="InterPro"/>
</dbReference>
<dbReference type="InterPro" id="IPR002525">
    <property type="entry name" value="Transp_IS110-like_N"/>
</dbReference>
<sequence>MRRVIGMDIHRTFAEVVFWEDGRLRHFGRVDMTRSGLEAFGRGLEKTDEIVVEATGNAMSVVRVLEPYVARAIVANPMQVKAIAHARIKTDKIDAGVLAQLQASGFLPEVWVPDAATERLRRLAARRNQVVRHRTRVKNEVHAILQAHLVPQCPHADLFNQRGRDWLTRQILPEDERLAIARHIREIDRLGDDLAELDADIAKDTVDNPDVARLLTITGVNVTVASGIVAAIGDITRFSEPQKLVSYIGLNPRVRQSGLGLAQYGRISKTGRSHARAMLVEAAWAAAKALGPLRAFFLRIRGKRGHQIAAVAVARKLVVLVWHMLTKKQDYHWLRPALVAAKKRQIALKSGAPSERGVGRRGSAYAYYVKDLRDREMAAAQIAERTYDQMIRRWQPRRPKGCTDATNGERP</sequence>
<dbReference type="RefSeq" id="WP_183116335.1">
    <property type="nucleotide sequence ID" value="NZ_JABEQG010000039.1"/>
</dbReference>
<dbReference type="InterPro" id="IPR047650">
    <property type="entry name" value="Transpos_IS110"/>
</dbReference>
<dbReference type="PANTHER" id="PTHR33055">
    <property type="entry name" value="TRANSPOSASE FOR INSERTION SEQUENCE ELEMENT IS1111A"/>
    <property type="match status" value="1"/>
</dbReference>
<comment type="caution">
    <text evidence="3">The sequence shown here is derived from an EMBL/GenBank/DDBJ whole genome shotgun (WGS) entry which is preliminary data.</text>
</comment>
<name>A0A7W4I7Q3_GLUDI</name>
<dbReference type="PANTHER" id="PTHR33055:SF13">
    <property type="entry name" value="TRANSPOSASE"/>
    <property type="match status" value="1"/>
</dbReference>
<dbReference type="AlphaFoldDB" id="A0A7W4I7Q3"/>
<evidence type="ECO:0000259" key="2">
    <source>
        <dbReference type="Pfam" id="PF02371"/>
    </source>
</evidence>
<dbReference type="Proteomes" id="UP000550787">
    <property type="component" value="Unassembled WGS sequence"/>
</dbReference>
<accession>A0A7W4I7Q3</accession>
<dbReference type="Pfam" id="PF01548">
    <property type="entry name" value="DEDD_Tnp_IS110"/>
    <property type="match status" value="1"/>
</dbReference>
<reference evidence="3 4" key="1">
    <citation type="submission" date="2020-04" db="EMBL/GenBank/DDBJ databases">
        <title>Description of novel Gluconacetobacter.</title>
        <authorList>
            <person name="Sombolestani A."/>
        </authorList>
    </citation>
    <scope>NUCLEOTIDE SEQUENCE [LARGE SCALE GENOMIC DNA]</scope>
    <source>
        <strain evidence="3 4">LMG 7603</strain>
    </source>
</reference>
<dbReference type="InterPro" id="IPR003346">
    <property type="entry name" value="Transposase_20"/>
</dbReference>
<evidence type="ECO:0000313" key="4">
    <source>
        <dbReference type="Proteomes" id="UP000550787"/>
    </source>
</evidence>
<gene>
    <name evidence="3" type="ORF">HLH33_15525</name>
</gene>
<dbReference type="GO" id="GO:0004803">
    <property type="term" value="F:transposase activity"/>
    <property type="evidence" value="ECO:0007669"/>
    <property type="project" value="InterPro"/>
</dbReference>
<dbReference type="EMBL" id="JABEQG010000039">
    <property type="protein sequence ID" value="MBB2157702.1"/>
    <property type="molecule type" value="Genomic_DNA"/>
</dbReference>
<protein>
    <submittedName>
        <fullName evidence="3">IS110 family transposase</fullName>
    </submittedName>
</protein>
<dbReference type="GO" id="GO:0003677">
    <property type="term" value="F:DNA binding"/>
    <property type="evidence" value="ECO:0007669"/>
    <property type="project" value="InterPro"/>
</dbReference>
<feature type="domain" description="Transposase IS116/IS110/IS902 C-terminal" evidence="2">
    <location>
        <begin position="212"/>
        <end position="290"/>
    </location>
</feature>
<dbReference type="NCBIfam" id="NF033542">
    <property type="entry name" value="transpos_IS110"/>
    <property type="match status" value="1"/>
</dbReference>
<evidence type="ECO:0000259" key="1">
    <source>
        <dbReference type="Pfam" id="PF01548"/>
    </source>
</evidence>
<dbReference type="Pfam" id="PF02371">
    <property type="entry name" value="Transposase_20"/>
    <property type="match status" value="1"/>
</dbReference>
<organism evidence="3 4">
    <name type="scientific">Gluconacetobacter diazotrophicus</name>
    <name type="common">Acetobacter diazotrophicus</name>
    <dbReference type="NCBI Taxonomy" id="33996"/>
    <lineage>
        <taxon>Bacteria</taxon>
        <taxon>Pseudomonadati</taxon>
        <taxon>Pseudomonadota</taxon>
        <taxon>Alphaproteobacteria</taxon>
        <taxon>Acetobacterales</taxon>
        <taxon>Acetobacteraceae</taxon>
        <taxon>Gluconacetobacter</taxon>
    </lineage>
</organism>
<feature type="domain" description="Transposase IS110-like N-terminal" evidence="1">
    <location>
        <begin position="5"/>
        <end position="147"/>
    </location>
</feature>
<proteinExistence type="predicted"/>